<evidence type="ECO:0000313" key="1">
    <source>
        <dbReference type="EMBL" id="MEQ2237092.1"/>
    </source>
</evidence>
<gene>
    <name evidence="1" type="ORF">ILYODFUR_019460</name>
</gene>
<feature type="non-terminal residue" evidence="1">
    <location>
        <position position="1"/>
    </location>
</feature>
<protein>
    <submittedName>
        <fullName evidence="1">Uncharacterized protein</fullName>
    </submittedName>
</protein>
<reference evidence="1 2" key="1">
    <citation type="submission" date="2021-06" db="EMBL/GenBank/DDBJ databases">
        <authorList>
            <person name="Palmer J.M."/>
        </authorList>
    </citation>
    <scope>NUCLEOTIDE SEQUENCE [LARGE SCALE GENOMIC DNA]</scope>
    <source>
        <strain evidence="2">if_2019</strain>
        <tissue evidence="1">Muscle</tissue>
    </source>
</reference>
<proteinExistence type="predicted"/>
<accession>A0ABV0TW08</accession>
<comment type="caution">
    <text evidence="1">The sequence shown here is derived from an EMBL/GenBank/DDBJ whole genome shotgun (WGS) entry which is preliminary data.</text>
</comment>
<keyword evidence="2" id="KW-1185">Reference proteome</keyword>
<organism evidence="1 2">
    <name type="scientific">Ilyodon furcidens</name>
    <name type="common">goldbreast splitfin</name>
    <dbReference type="NCBI Taxonomy" id="33524"/>
    <lineage>
        <taxon>Eukaryota</taxon>
        <taxon>Metazoa</taxon>
        <taxon>Chordata</taxon>
        <taxon>Craniata</taxon>
        <taxon>Vertebrata</taxon>
        <taxon>Euteleostomi</taxon>
        <taxon>Actinopterygii</taxon>
        <taxon>Neopterygii</taxon>
        <taxon>Teleostei</taxon>
        <taxon>Neoteleostei</taxon>
        <taxon>Acanthomorphata</taxon>
        <taxon>Ovalentaria</taxon>
        <taxon>Atherinomorphae</taxon>
        <taxon>Cyprinodontiformes</taxon>
        <taxon>Goodeidae</taxon>
        <taxon>Ilyodon</taxon>
    </lineage>
</organism>
<sequence>VQADRGRLPVLSIKATGHTNRTFSHVGMETVVLTITSLPWNSKYICKGSRVWYVK</sequence>
<dbReference type="Proteomes" id="UP001482620">
    <property type="component" value="Unassembled WGS sequence"/>
</dbReference>
<name>A0ABV0TW08_9TELE</name>
<evidence type="ECO:0000313" key="2">
    <source>
        <dbReference type="Proteomes" id="UP001482620"/>
    </source>
</evidence>
<dbReference type="EMBL" id="JAHRIQ010048291">
    <property type="protein sequence ID" value="MEQ2237092.1"/>
    <property type="molecule type" value="Genomic_DNA"/>
</dbReference>